<sequence>MSEEEPTPTTTTTEEIKTEETETKKEVEEVEAKENEEEEKVKEEESTATFEPVVRLALVSRVCVCAFRFSLFGRAVVFFVLVWFVGWRWCHAVNAALRALRGEVAASNSHDINHVNSDFVVSTGPVKLEEVEVKSGEEDEEIICSYRSKLFLYGETLLDKGTGNKTWKERGIGEARILRHRQHQRLRFLMRQEKTMKVIANHALDPRIQLEPNAGSDRSWVWSCYDFAEGELEEKVFALRFANSEVAVEFKNKYEECQKEMEKLLAGEDKPDVGGEAAEVAEALGGLKTNEE</sequence>
<name>A0ABD3PGQ5_9STRA</name>
<keyword evidence="2" id="KW-0812">Transmembrane</keyword>
<dbReference type="InterPro" id="IPR011993">
    <property type="entry name" value="PH-like_dom_sf"/>
</dbReference>
<evidence type="ECO:0000313" key="5">
    <source>
        <dbReference type="Proteomes" id="UP001516023"/>
    </source>
</evidence>
<feature type="region of interest" description="Disordered" evidence="1">
    <location>
        <begin position="1"/>
        <end position="44"/>
    </location>
</feature>
<reference evidence="4 5" key="1">
    <citation type="journal article" date="2020" name="G3 (Bethesda)">
        <title>Improved Reference Genome for Cyclotella cryptica CCMP332, a Model for Cell Wall Morphogenesis, Salinity Adaptation, and Lipid Production in Diatoms (Bacillariophyta).</title>
        <authorList>
            <person name="Roberts W.R."/>
            <person name="Downey K.M."/>
            <person name="Ruck E.C."/>
            <person name="Traller J.C."/>
            <person name="Alverson A.J."/>
        </authorList>
    </citation>
    <scope>NUCLEOTIDE SEQUENCE [LARGE SCALE GENOMIC DNA]</scope>
    <source>
        <strain evidence="4 5">CCMP332</strain>
    </source>
</reference>
<dbReference type="Gene3D" id="2.30.29.30">
    <property type="entry name" value="Pleckstrin-homology domain (PH domain)/Phosphotyrosine-binding domain (PTB)"/>
    <property type="match status" value="1"/>
</dbReference>
<dbReference type="PROSITE" id="PS50196">
    <property type="entry name" value="RANBD1"/>
    <property type="match status" value="1"/>
</dbReference>
<dbReference type="InterPro" id="IPR045256">
    <property type="entry name" value="RanBP1_RanBD"/>
</dbReference>
<keyword evidence="5" id="KW-1185">Reference proteome</keyword>
<dbReference type="PANTHER" id="PTHR23138">
    <property type="entry name" value="RAN BINDING PROTEIN"/>
    <property type="match status" value="1"/>
</dbReference>
<feature type="compositionally biased region" description="Basic and acidic residues" evidence="1">
    <location>
        <begin position="14"/>
        <end position="44"/>
    </location>
</feature>
<dbReference type="CDD" id="cd13179">
    <property type="entry name" value="RanBD_RanBP1"/>
    <property type="match status" value="1"/>
</dbReference>
<dbReference type="PANTHER" id="PTHR23138:SF87">
    <property type="entry name" value="E3 SUMO-PROTEIN LIGASE RANBP2"/>
    <property type="match status" value="1"/>
</dbReference>
<dbReference type="Pfam" id="PF00638">
    <property type="entry name" value="Ran_BP1"/>
    <property type="match status" value="1"/>
</dbReference>
<dbReference type="SMART" id="SM00160">
    <property type="entry name" value="RanBD"/>
    <property type="match status" value="1"/>
</dbReference>
<evidence type="ECO:0000313" key="4">
    <source>
        <dbReference type="EMBL" id="KAL3786436.1"/>
    </source>
</evidence>
<accession>A0ABD3PGQ5</accession>
<evidence type="ECO:0000259" key="3">
    <source>
        <dbReference type="PROSITE" id="PS50196"/>
    </source>
</evidence>
<organism evidence="4 5">
    <name type="scientific">Cyclotella cryptica</name>
    <dbReference type="NCBI Taxonomy" id="29204"/>
    <lineage>
        <taxon>Eukaryota</taxon>
        <taxon>Sar</taxon>
        <taxon>Stramenopiles</taxon>
        <taxon>Ochrophyta</taxon>
        <taxon>Bacillariophyta</taxon>
        <taxon>Coscinodiscophyceae</taxon>
        <taxon>Thalassiosirophycidae</taxon>
        <taxon>Stephanodiscales</taxon>
        <taxon>Stephanodiscaceae</taxon>
        <taxon>Cyclotella</taxon>
    </lineage>
</organism>
<keyword evidence="2" id="KW-1133">Transmembrane helix</keyword>
<dbReference type="EMBL" id="JABMIG020000194">
    <property type="protein sequence ID" value="KAL3786436.1"/>
    <property type="molecule type" value="Genomic_DNA"/>
</dbReference>
<comment type="caution">
    <text evidence="4">The sequence shown here is derived from an EMBL/GenBank/DDBJ whole genome shotgun (WGS) entry which is preliminary data.</text>
</comment>
<evidence type="ECO:0000256" key="2">
    <source>
        <dbReference type="SAM" id="Phobius"/>
    </source>
</evidence>
<dbReference type="InterPro" id="IPR000156">
    <property type="entry name" value="Ran_bind_dom"/>
</dbReference>
<dbReference type="Proteomes" id="UP001516023">
    <property type="component" value="Unassembled WGS sequence"/>
</dbReference>
<keyword evidence="2" id="KW-0472">Membrane</keyword>
<proteinExistence type="predicted"/>
<feature type="transmembrane region" description="Helical" evidence="2">
    <location>
        <begin position="71"/>
        <end position="89"/>
    </location>
</feature>
<feature type="domain" description="RanBD1" evidence="3">
    <location>
        <begin position="126"/>
        <end position="263"/>
    </location>
</feature>
<dbReference type="FunFam" id="2.30.29.30:FF:000312">
    <property type="entry name" value="Ran binding protein 1"/>
    <property type="match status" value="1"/>
</dbReference>
<dbReference type="InterPro" id="IPR045255">
    <property type="entry name" value="RanBP1-like"/>
</dbReference>
<dbReference type="AlphaFoldDB" id="A0ABD3PGQ5"/>
<protein>
    <recommendedName>
        <fullName evidence="3">RanBD1 domain-containing protein</fullName>
    </recommendedName>
</protein>
<gene>
    <name evidence="4" type="ORF">HJC23_011017</name>
</gene>
<dbReference type="SUPFAM" id="SSF50729">
    <property type="entry name" value="PH domain-like"/>
    <property type="match status" value="1"/>
</dbReference>
<evidence type="ECO:0000256" key="1">
    <source>
        <dbReference type="SAM" id="MobiDB-lite"/>
    </source>
</evidence>